<feature type="domain" description="C-type lectin" evidence="2">
    <location>
        <begin position="18"/>
        <end position="131"/>
    </location>
</feature>
<evidence type="ECO:0000259" key="2">
    <source>
        <dbReference type="PROSITE" id="PS50041"/>
    </source>
</evidence>
<dbReference type="SMART" id="SM00034">
    <property type="entry name" value="CLECT"/>
    <property type="match status" value="2"/>
</dbReference>
<dbReference type="AlphaFoldDB" id="A0AAN9DUG1"/>
<dbReference type="SUPFAM" id="SSF56436">
    <property type="entry name" value="C-type lectin-like"/>
    <property type="match status" value="2"/>
</dbReference>
<feature type="signal peptide" evidence="1">
    <location>
        <begin position="1"/>
        <end position="19"/>
    </location>
</feature>
<evidence type="ECO:0000256" key="1">
    <source>
        <dbReference type="SAM" id="SignalP"/>
    </source>
</evidence>
<organism evidence="3 4">
    <name type="scientific">Phoxinus phoxinus</name>
    <name type="common">Eurasian minnow</name>
    <dbReference type="NCBI Taxonomy" id="58324"/>
    <lineage>
        <taxon>Eukaryota</taxon>
        <taxon>Metazoa</taxon>
        <taxon>Chordata</taxon>
        <taxon>Craniata</taxon>
        <taxon>Vertebrata</taxon>
        <taxon>Euteleostomi</taxon>
        <taxon>Actinopterygii</taxon>
        <taxon>Neopterygii</taxon>
        <taxon>Teleostei</taxon>
        <taxon>Ostariophysi</taxon>
        <taxon>Cypriniformes</taxon>
        <taxon>Leuciscidae</taxon>
        <taxon>Phoxininae</taxon>
        <taxon>Phoxinus</taxon>
    </lineage>
</organism>
<feature type="domain" description="C-type lectin" evidence="2">
    <location>
        <begin position="126"/>
        <end position="246"/>
    </location>
</feature>
<dbReference type="InterPro" id="IPR016187">
    <property type="entry name" value="CTDL_fold"/>
</dbReference>
<gene>
    <name evidence="3" type="ORF">R3I93_000951</name>
</gene>
<dbReference type="Gene3D" id="3.10.100.10">
    <property type="entry name" value="Mannose-Binding Protein A, subunit A"/>
    <property type="match status" value="2"/>
</dbReference>
<feature type="chain" id="PRO_5043002928" description="C-type lectin domain-containing protein" evidence="1">
    <location>
        <begin position="20"/>
        <end position="249"/>
    </location>
</feature>
<dbReference type="EMBL" id="JAYKXH010000001">
    <property type="protein sequence ID" value="KAK7176862.1"/>
    <property type="molecule type" value="Genomic_DNA"/>
</dbReference>
<dbReference type="PANTHER" id="PTHR45784:SF8">
    <property type="entry name" value="C-TYPE MANNOSE RECEPTOR 2-RELATED"/>
    <property type="match status" value="1"/>
</dbReference>
<dbReference type="Proteomes" id="UP001364617">
    <property type="component" value="Unassembled WGS sequence"/>
</dbReference>
<proteinExistence type="predicted"/>
<evidence type="ECO:0000313" key="4">
    <source>
        <dbReference type="Proteomes" id="UP001364617"/>
    </source>
</evidence>
<comment type="caution">
    <text evidence="3">The sequence shown here is derived from an EMBL/GenBank/DDBJ whole genome shotgun (WGS) entry which is preliminary data.</text>
</comment>
<keyword evidence="1" id="KW-0732">Signal</keyword>
<evidence type="ECO:0000313" key="3">
    <source>
        <dbReference type="EMBL" id="KAK7176862.1"/>
    </source>
</evidence>
<reference evidence="3 4" key="1">
    <citation type="submission" date="2024-02" db="EMBL/GenBank/DDBJ databases">
        <title>Chromosome-level genome assembly of the Eurasian Minnow (Phoxinus phoxinus).</title>
        <authorList>
            <person name="Oriowo T.O."/>
            <person name="Martin S."/>
            <person name="Stange M."/>
            <person name="Chrysostomakis Y."/>
            <person name="Brown T."/>
            <person name="Winkler S."/>
            <person name="Kukowka S."/>
            <person name="Myers E.W."/>
            <person name="Bohne A."/>
        </authorList>
    </citation>
    <scope>NUCLEOTIDE SEQUENCE [LARGE SCALE GENOMIC DNA]</scope>
    <source>
        <strain evidence="3">ZFMK-TIS-60720</strain>
        <tissue evidence="3">Whole Organism</tissue>
    </source>
</reference>
<dbReference type="InterPro" id="IPR016186">
    <property type="entry name" value="C-type_lectin-like/link_sf"/>
</dbReference>
<sequence>MKAAVTVFFVLSLFRLNFSLRTHFFVSKKMTWNDAQTYCRTYHDDLSTVNKEEAHMFSRFTDSTSEYNWIGLYISPNNPGEWIWSGGEVEAIDNWDNGQPKGITSECGGLKQSTSKLHNIPCSETLTFYCMDIVGPILVYKNKTWDEALDHCRQHYTDLASLSSETIMAEVINNPITSQTAYVWTGLRFMAGHWFWVSGDDLQYKAWSVEGELQCPARDMRCGALDRKEKVWKPRDCEERHNFLCFKKP</sequence>
<dbReference type="InterPro" id="IPR001304">
    <property type="entry name" value="C-type_lectin-like"/>
</dbReference>
<dbReference type="PROSITE" id="PS50041">
    <property type="entry name" value="C_TYPE_LECTIN_2"/>
    <property type="match status" value="2"/>
</dbReference>
<dbReference type="PANTHER" id="PTHR45784">
    <property type="entry name" value="C-TYPE LECTIN DOMAIN FAMILY 20 MEMBER A-RELATED"/>
    <property type="match status" value="1"/>
</dbReference>
<protein>
    <recommendedName>
        <fullName evidence="2">C-type lectin domain-containing protein</fullName>
    </recommendedName>
</protein>
<accession>A0AAN9DUG1</accession>
<name>A0AAN9DUG1_9TELE</name>
<dbReference type="Pfam" id="PF00059">
    <property type="entry name" value="Lectin_C"/>
    <property type="match status" value="2"/>
</dbReference>
<keyword evidence="4" id="KW-1185">Reference proteome</keyword>